<feature type="domain" description="WAP" evidence="9">
    <location>
        <begin position="224"/>
        <end position="275"/>
    </location>
</feature>
<evidence type="ECO:0000256" key="2">
    <source>
        <dbReference type="ARBA" id="ARBA00022729"/>
    </source>
</evidence>
<dbReference type="InterPro" id="IPR020901">
    <property type="entry name" value="Prtase_inh_Kunz-CS"/>
</dbReference>
<feature type="compositionally biased region" description="Basic and acidic residues" evidence="6">
    <location>
        <begin position="468"/>
        <end position="494"/>
    </location>
</feature>
<evidence type="ECO:0000256" key="7">
    <source>
        <dbReference type="SAM" id="SignalP"/>
    </source>
</evidence>
<keyword evidence="1" id="KW-0929">Antimicrobial</keyword>
<keyword evidence="4" id="KW-1015">Disulfide bond</keyword>
<feature type="compositionally biased region" description="Polar residues" evidence="6">
    <location>
        <begin position="299"/>
        <end position="315"/>
    </location>
</feature>
<feature type="region of interest" description="Disordered" evidence="6">
    <location>
        <begin position="19"/>
        <end position="50"/>
    </location>
</feature>
<dbReference type="InterPro" id="IPR036880">
    <property type="entry name" value="Kunitz_BPTI_sf"/>
</dbReference>
<dbReference type="InterPro" id="IPR008197">
    <property type="entry name" value="WAP_dom"/>
</dbReference>
<feature type="domain" description="WAP" evidence="9">
    <location>
        <begin position="132"/>
        <end position="180"/>
    </location>
</feature>
<dbReference type="PANTHER" id="PTHR19441">
    <property type="entry name" value="WHEY ACDIC PROTEIN WAP"/>
    <property type="match status" value="1"/>
</dbReference>
<dbReference type="PANTHER" id="PTHR19441:SF98">
    <property type="entry name" value="WAP DOMAIN-CONTAINING PROTEIN"/>
    <property type="match status" value="1"/>
</dbReference>
<evidence type="ECO:0000256" key="4">
    <source>
        <dbReference type="ARBA" id="ARBA00023157"/>
    </source>
</evidence>
<protein>
    <submittedName>
        <fullName evidence="11">Balbiani ring protein 3-like</fullName>
    </submittedName>
</protein>
<evidence type="ECO:0000256" key="6">
    <source>
        <dbReference type="SAM" id="MobiDB-lite"/>
    </source>
</evidence>
<dbReference type="PROSITE" id="PS51390">
    <property type="entry name" value="WAP"/>
    <property type="match status" value="6"/>
</dbReference>
<proteinExistence type="inferred from homology"/>
<keyword evidence="2 7" id="KW-0732">Signal</keyword>
<evidence type="ECO:0000256" key="1">
    <source>
        <dbReference type="ARBA" id="ARBA00022529"/>
    </source>
</evidence>
<evidence type="ECO:0000313" key="11">
    <source>
        <dbReference type="RefSeq" id="XP_060550277.1"/>
    </source>
</evidence>
<feature type="region of interest" description="Disordered" evidence="6">
    <location>
        <begin position="451"/>
        <end position="494"/>
    </location>
</feature>
<dbReference type="PRINTS" id="PR00759">
    <property type="entry name" value="BASICPTASE"/>
</dbReference>
<gene>
    <name evidence="11" type="primary">LOC117669579</name>
</gene>
<dbReference type="Gene3D" id="4.10.410.10">
    <property type="entry name" value="Pancreatic trypsin inhibitor Kunitz domain"/>
    <property type="match status" value="1"/>
</dbReference>
<accession>A0ABM3ZPI0</accession>
<dbReference type="RefSeq" id="XP_060550277.1">
    <property type="nucleotide sequence ID" value="XM_060694294.1"/>
</dbReference>
<keyword evidence="3" id="KW-0044">Antibiotic</keyword>
<feature type="chain" id="PRO_5047158588" evidence="7">
    <location>
        <begin position="18"/>
        <end position="870"/>
    </location>
</feature>
<dbReference type="InterPro" id="IPR002223">
    <property type="entry name" value="Kunitz_BPTI"/>
</dbReference>
<feature type="domain" description="WAP" evidence="9">
    <location>
        <begin position="670"/>
        <end position="720"/>
    </location>
</feature>
<dbReference type="SUPFAM" id="SSF57362">
    <property type="entry name" value="BPTI-like"/>
    <property type="match status" value="1"/>
</dbReference>
<comment type="similarity">
    <text evidence="5">Belongs to the venom waprin family.</text>
</comment>
<dbReference type="InterPro" id="IPR050514">
    <property type="entry name" value="WAP_four-disulfide_core"/>
</dbReference>
<dbReference type="CDD" id="cd00109">
    <property type="entry name" value="Kunitz-type"/>
    <property type="match status" value="1"/>
</dbReference>
<sequence>MKSQAFWLLVGMVTSTAERGRGAAKGASPDPFRSQEPVPGKAGRCPAGSAQEPLPSRLYCLSDASCPGGKKCCSLGRMRICTQPALVNPGYCPTACPTALEPCRVSCLDDVACGPGEKCCLQDCQLRCVVAERVRPGLCPRRRVLPTGTPCPNRCEDDRGCPPGQKCCFTGCGLECLRPRAEDPAVCTDPPTAKCQDRCRDDSDCAKEEKCRPTACGFQCQGPPPGKPGVCPLLLRGSLGPCVGKTLRNCTHDFDCEEAKKCCSNGCRMVCKEPGEDNIVLRAKGQQVEQQTPEPPTNDPSGQKQQGKTGPPTNGQCPPTILINATEVYCSVNRRCPGDEKCCQIGNTVKCVYPKGVNHGYCPRPQDQAIYKKPCVGDHQCGWHEKCCRTGGQKKCVAAVPAAPGLCPKRRLPLGYTPCRDQCNDDRRCSSGKKCCFHECGLKCVDPERPHQEDQDQEQDQEQNQDQKTGKDGGDTKFPGESKGECDRDRDCPPRKKCCAGTCRRECQPQGICQLPQKKGPCKAYMSRWFYNRHKGKCEHFIYGGCPGNANNFKTLQECDLRCVLPDINKPGTCPTPLPAEDAVSCRKYCSNDASCPGSERCCATPCGRQECEIPRENLPGYCPVLLLPPSTGDVCFPNCTNDLDCNHGVNFPWKKCCIFDGRKICVDAVEEHPGVCPRRVEVQTLVPCNNTCNDDHDCHLTEKCCFTGCSRGCLPSDPVGTLQLGVKEPAPHTPAAVSSDTLTSSAAAAVMTHPVWALLLVMTGAQGAGLCTPDQTQSRSQSGPSMGGSSKTLPGSAPGRFSALEVTEAVASGAQWPPPLPVIPMPNIALATALLSAHLTPHPKDSAFTPAHHQLHWQPIMHCIPEGPF</sequence>
<dbReference type="SUPFAM" id="SSF57256">
    <property type="entry name" value="Elafin-like"/>
    <property type="match status" value="8"/>
</dbReference>
<feature type="signal peptide" evidence="7">
    <location>
        <begin position="1"/>
        <end position="17"/>
    </location>
</feature>
<feature type="region of interest" description="Disordered" evidence="6">
    <location>
        <begin position="285"/>
        <end position="315"/>
    </location>
</feature>
<feature type="region of interest" description="Disordered" evidence="6">
    <location>
        <begin position="772"/>
        <end position="800"/>
    </location>
</feature>
<evidence type="ECO:0000259" key="9">
    <source>
        <dbReference type="PROSITE" id="PS51390"/>
    </source>
</evidence>
<dbReference type="Pfam" id="PF00014">
    <property type="entry name" value="Kunitz_BPTI"/>
    <property type="match status" value="1"/>
</dbReference>
<dbReference type="SMART" id="SM00217">
    <property type="entry name" value="WAP"/>
    <property type="match status" value="10"/>
</dbReference>
<dbReference type="PROSITE" id="PS00280">
    <property type="entry name" value="BPTI_KUNITZ_1"/>
    <property type="match status" value="1"/>
</dbReference>
<dbReference type="InterPro" id="IPR036645">
    <property type="entry name" value="Elafin-like_sf"/>
</dbReference>
<feature type="domain" description="BPTI/Kunitz inhibitor" evidence="8">
    <location>
        <begin position="513"/>
        <end position="563"/>
    </location>
</feature>
<dbReference type="Proteomes" id="UP001652622">
    <property type="component" value="Unplaced"/>
</dbReference>
<feature type="compositionally biased region" description="Polar residues" evidence="6">
    <location>
        <begin position="774"/>
        <end position="794"/>
    </location>
</feature>
<evidence type="ECO:0000256" key="3">
    <source>
        <dbReference type="ARBA" id="ARBA00023022"/>
    </source>
</evidence>
<evidence type="ECO:0000259" key="8">
    <source>
        <dbReference type="PROSITE" id="PS50279"/>
    </source>
</evidence>
<keyword evidence="10" id="KW-1185">Reference proteome</keyword>
<dbReference type="SMART" id="SM00131">
    <property type="entry name" value="KU"/>
    <property type="match status" value="1"/>
</dbReference>
<dbReference type="PROSITE" id="PS50279">
    <property type="entry name" value="BPTI_KUNITZ_2"/>
    <property type="match status" value="1"/>
</dbReference>
<evidence type="ECO:0000313" key="10">
    <source>
        <dbReference type="Proteomes" id="UP001652622"/>
    </source>
</evidence>
<feature type="domain" description="WAP" evidence="9">
    <location>
        <begin position="38"/>
        <end position="85"/>
    </location>
</feature>
<evidence type="ECO:0000256" key="5">
    <source>
        <dbReference type="ARBA" id="ARBA00035122"/>
    </source>
</evidence>
<organism evidence="10 11">
    <name type="scientific">Pantherophis guttatus</name>
    <name type="common">Corn snake</name>
    <name type="synonym">Elaphe guttata</name>
    <dbReference type="NCBI Taxonomy" id="94885"/>
    <lineage>
        <taxon>Eukaryota</taxon>
        <taxon>Metazoa</taxon>
        <taxon>Chordata</taxon>
        <taxon>Craniata</taxon>
        <taxon>Vertebrata</taxon>
        <taxon>Euteleostomi</taxon>
        <taxon>Lepidosauria</taxon>
        <taxon>Squamata</taxon>
        <taxon>Bifurcata</taxon>
        <taxon>Unidentata</taxon>
        <taxon>Episquamata</taxon>
        <taxon>Toxicofera</taxon>
        <taxon>Serpentes</taxon>
        <taxon>Colubroidea</taxon>
        <taxon>Colubridae</taxon>
        <taxon>Colubrinae</taxon>
        <taxon>Pantherophis</taxon>
    </lineage>
</organism>
<feature type="domain" description="WAP" evidence="9">
    <location>
        <begin position="400"/>
        <end position="448"/>
    </location>
</feature>
<dbReference type="GeneID" id="117669579"/>
<dbReference type="Gene3D" id="4.10.75.10">
    <property type="entry name" value="Elafin-like"/>
    <property type="match status" value="9"/>
</dbReference>
<name>A0ABM3ZPI0_PANGU</name>
<dbReference type="Pfam" id="PF00095">
    <property type="entry name" value="WAP"/>
    <property type="match status" value="9"/>
</dbReference>
<feature type="domain" description="WAP" evidence="9">
    <location>
        <begin position="567"/>
        <end position="616"/>
    </location>
</feature>
<reference evidence="11" key="1">
    <citation type="submission" date="2025-08" db="UniProtKB">
        <authorList>
            <consortium name="RefSeq"/>
        </authorList>
    </citation>
    <scope>IDENTIFICATION</scope>
    <source>
        <tissue evidence="11">Blood</tissue>
    </source>
</reference>